<sequence>MMRKVIALALLVALGVSLALSPTEPILSFNVQRPRNEVDVSRNIYYSLLLNNTPVMKVTQEKGVVEYLRQNVYVVYENGVWKSIDVKGSNEVIVERPRIPYRAMEDNVKVELLYPLLSGNLYTALHTSRVSVPSEYYPEFELFKPIKYPVKSYSFTVISYNFSQDELRRLKTRPLRMYLQVPNLSKRVYELAFNITKNAKTPYEKAIAIRDYLISNYIYDVHQIPPIPGIDPVEWFLFYSKRGVCLDFNTAFVILARIVGIPARLVTGYRIKPISGEQVVKANQAHAWAEIYLDGAGWITIDATGYERPPQRMEQKRENIDVKVEPLPNGTVKLSFSKRYTGDVKVLFNGQSVTLHVNGTSALVPINVTNPGWMRIELKNKLVEVLIKNLPKIVVTPSNLTIAKGETGKFKVITSGDIRINSPLPFRVEKAPYGYDVYVEGTRVGKYTVKVTSGNVSKDVEITVKVKTRVEIRNYPPSIKVGEDFYVEGIVVGEYEYGKPSGKVTIEARVEKDKKGIVIGEGQVKDGRFRVKCRIDKLGEYELVAIYHGNSIFLPSTSDPRIRVISGSKLTVEKFQVAPVGNINVRGVLTLENGDPVKGEKILVYLDGRLISVLMTNEGGIFSGYIKVTGPGVHSISVVYPGNEFLKGSKVEWSFVAIKVELDYSKTITAGEDLKVSGRVYGISDGVITVKGWFGEKRVDMSNSKVEFYLPIPEDLSGIVRFDVLYNGTKVGEFYLFVKPKVEIQVKGTIMIVNKTSSLEVRVLRGGDPVSNAKVFLTTPQGETLSNLTDDNGIAIFTLRPEAPGRFRYHILVILGDFFLEDNIDILVLSHELYYYVVLASLGFLSLFAGAILLKLFMSVKISFDRAPPVYTPQESIIVTLNRRGKLLVDGKPIGSGKKFRLKLSPGEHLFVAKKFIFKDKAKVLVVNTPEEAVVKMFVEKFNGEKNKTAREILGYNVITWVFEKARYGISGISIEEFKLFLGKLREVVGSEIRAKK</sequence>
<dbReference type="PANTHER" id="PTHR42736:SF1">
    <property type="entry name" value="PROTEIN-GLUTAMINE GAMMA-GLUTAMYLTRANSFERASE"/>
    <property type="match status" value="1"/>
</dbReference>
<protein>
    <recommendedName>
        <fullName evidence="2">Transglutaminase-like domain-containing protein</fullName>
    </recommendedName>
</protein>
<keyword evidence="1" id="KW-0812">Transmembrane</keyword>
<dbReference type="InterPro" id="IPR038765">
    <property type="entry name" value="Papain-like_cys_pep_sf"/>
</dbReference>
<evidence type="ECO:0000313" key="4">
    <source>
        <dbReference type="EMBL" id="CCE71095.1"/>
    </source>
</evidence>
<dbReference type="SUPFAM" id="SSF54001">
    <property type="entry name" value="Cysteine proteinases"/>
    <property type="match status" value="1"/>
</dbReference>
<dbReference type="PATRIC" id="fig|272844.11.peg.1743"/>
<dbReference type="PIR" id="D75012">
    <property type="entry name" value="D75012"/>
</dbReference>
<dbReference type="EMBL" id="HE613800">
    <property type="protein sequence ID" value="CCE71095.1"/>
    <property type="molecule type" value="Genomic_DNA"/>
</dbReference>
<dbReference type="eggNOG" id="arCOG02486">
    <property type="taxonomic scope" value="Archaea"/>
</dbReference>
<dbReference type="AlphaFoldDB" id="Q9UY74"/>
<dbReference type="PANTHER" id="PTHR42736">
    <property type="entry name" value="PROTEIN-GLUTAMINE GAMMA-GLUTAMYLTRANSFERASE"/>
    <property type="match status" value="1"/>
</dbReference>
<reference evidence="3 5" key="4">
    <citation type="journal article" date="2003" name="Mol. Microbiol.">
        <title>An integrated analysis of the genome of the hyperthermophilic archaeon Pyrococcus abyssi.</title>
        <authorList>
            <person name="Cohen G."/>
            <person name="Barbe V."/>
            <person name="Flament D."/>
            <person name="Galperin M."/>
            <person name="Heilig R."/>
            <person name="Ripp R."/>
            <person name="Lecompte O."/>
            <person name="Prieur D."/>
            <person name="Poch O."/>
            <person name="Quellerou J."/>
            <person name="Thierry J.C."/>
            <person name="Van der Oost J."/>
            <person name="Weissenbach J."/>
            <person name="Zivanovic Y."/>
            <person name="Forterre P."/>
        </authorList>
    </citation>
    <scope>NUCLEOTIDE SEQUENCE [LARGE SCALE GENOMIC DNA]</scope>
    <source>
        <strain evidence="5">GE5 / Orsay</strain>
        <strain evidence="3">Orsay</strain>
    </source>
</reference>
<evidence type="ECO:0000259" key="2">
    <source>
        <dbReference type="SMART" id="SM00460"/>
    </source>
</evidence>
<organism evidence="3 5">
    <name type="scientific">Pyrococcus abyssi (strain GE5 / Orsay)</name>
    <dbReference type="NCBI Taxonomy" id="272844"/>
    <lineage>
        <taxon>Archaea</taxon>
        <taxon>Methanobacteriati</taxon>
        <taxon>Methanobacteriota</taxon>
        <taxon>Thermococci</taxon>
        <taxon>Thermococcales</taxon>
        <taxon>Thermococcaceae</taxon>
        <taxon>Pyrococcus</taxon>
    </lineage>
</organism>
<feature type="transmembrane region" description="Helical" evidence="1">
    <location>
        <begin position="833"/>
        <end position="857"/>
    </location>
</feature>
<dbReference type="KEGG" id="pab:PAB1274"/>
<reference evidence="3" key="2">
    <citation type="journal article" date="2000" name="J. Mol. Biol.">
        <title>Archaeal homologs of eukaryotic methylation guide small nucleolar RNAs: lessons from the Pyrococcus genomes.</title>
        <authorList>
            <person name="Gaspin C."/>
            <person name="Cavaille J."/>
            <person name="Erauso G."/>
        </authorList>
    </citation>
    <scope>NUCLEOTIDE SEQUENCE</scope>
    <source>
        <strain evidence="3">Orsay</strain>
    </source>
</reference>
<evidence type="ECO:0000313" key="5">
    <source>
        <dbReference type="Proteomes" id="UP000000810"/>
    </source>
</evidence>
<dbReference type="InterPro" id="IPR002931">
    <property type="entry name" value="Transglutaminase-like"/>
</dbReference>
<dbReference type="InterPro" id="IPR052901">
    <property type="entry name" value="Bact_TGase-like"/>
</dbReference>
<dbReference type="RefSeq" id="WP_010868752.1">
    <property type="nucleotide sequence ID" value="NC_000868.1"/>
</dbReference>
<reference evidence="3" key="3">
    <citation type="journal article" date="2001" name="Genome Res.">
        <title>Genome evolution at the genus level: comparison of three complete genomes of hyperthermophilic archaea.</title>
        <authorList>
            <person name="Lecompte O."/>
            <person name="Ripp R."/>
            <person name="Puzos-Barbe V."/>
            <person name="Duprat S."/>
            <person name="Heilig R."/>
            <person name="Dietrich J."/>
            <person name="Thierry J.C."/>
            <person name="Poch O."/>
        </authorList>
    </citation>
    <scope>NUCLEOTIDE SEQUENCE</scope>
    <source>
        <strain evidence="3">Orsay</strain>
    </source>
</reference>
<keyword evidence="1" id="KW-1133">Transmembrane helix</keyword>
<evidence type="ECO:0000313" key="6">
    <source>
        <dbReference type="Proteomes" id="UP000009139"/>
    </source>
</evidence>
<dbReference type="EMBL" id="AJ248288">
    <property type="protein sequence ID" value="CAB50538.1"/>
    <property type="molecule type" value="Genomic_DNA"/>
</dbReference>
<proteinExistence type="predicted"/>
<dbReference type="HOGENOM" id="CLU_309435_0_0_2"/>
<feature type="domain" description="Transglutaminase-like" evidence="2">
    <location>
        <begin position="237"/>
        <end position="305"/>
    </location>
</feature>
<keyword evidence="1" id="KW-0472">Membrane</keyword>
<reference evidence="3" key="1">
    <citation type="submission" date="1999-07" db="EMBL/GenBank/DDBJ databases">
        <authorList>
            <person name="Genoscope"/>
        </authorList>
    </citation>
    <scope>NUCLEOTIDE SEQUENCE</scope>
    <source>
        <strain evidence="3">Orsay</strain>
    </source>
</reference>
<dbReference type="Pfam" id="PF01841">
    <property type="entry name" value="Transglut_core"/>
    <property type="match status" value="1"/>
</dbReference>
<dbReference type="STRING" id="272844.PAB1274"/>
<dbReference type="Proteomes" id="UP000000810">
    <property type="component" value="Chromosome"/>
</dbReference>
<dbReference type="Gene3D" id="3.10.620.30">
    <property type="match status" value="1"/>
</dbReference>
<accession>Q9UY74</accession>
<dbReference type="SMART" id="SM00460">
    <property type="entry name" value="TGc"/>
    <property type="match status" value="1"/>
</dbReference>
<dbReference type="Proteomes" id="UP000009139">
    <property type="component" value="Chromosome"/>
</dbReference>
<reference evidence="4 6" key="5">
    <citation type="journal article" date="2012" name="Curr. Microbiol.">
        <title>Re-annotation of two hyperthermophilic archaea Pyrococcus abyssi GE5 and Pyrococcus furiosus DSM 3638.</title>
        <authorList>
            <person name="Gao J."/>
            <person name="Wang J."/>
        </authorList>
    </citation>
    <scope>GENOME REANNOTATION</scope>
    <source>
        <strain evidence="4">GE5</strain>
        <strain evidence="6">GE5 / Orsay</strain>
    </source>
</reference>
<evidence type="ECO:0000313" key="3">
    <source>
        <dbReference type="EMBL" id="CAB50538.1"/>
    </source>
</evidence>
<keyword evidence="5" id="KW-1185">Reference proteome</keyword>
<gene>
    <name evidence="3" type="ordered locus">PAB1274</name>
</gene>
<evidence type="ECO:0000256" key="1">
    <source>
        <dbReference type="SAM" id="Phobius"/>
    </source>
</evidence>
<name>Q9UY74_PYRAB</name>